<comment type="caution">
    <text evidence="3">The sequence shown here is derived from an EMBL/GenBank/DDBJ whole genome shotgun (WGS) entry which is preliminary data.</text>
</comment>
<dbReference type="RefSeq" id="WP_048247331.1">
    <property type="nucleotide sequence ID" value="NZ_LDWR01000029.1"/>
</dbReference>
<dbReference type="PANTHER" id="PTHR30273">
    <property type="entry name" value="PERIPLASMIC SIGNAL SENSOR AND SIGMA FACTOR ACTIVATOR FECR-RELATED"/>
    <property type="match status" value="1"/>
</dbReference>
<evidence type="ECO:0000313" key="3">
    <source>
        <dbReference type="EMBL" id="KML55712.1"/>
    </source>
</evidence>
<sequence>MTKAQAEPAHDELDEASAWLLRLRSGDASQAEADAFERWCADRPQAADLLRDTWSSLRTAATELAHEERAAAAWANVAKRERTMRTGRRAFIGFAVAAGGSWLALRPPMQLWPSLGDLAADYHTGTGEQRSVALSSRVTVELNTQTRLDVLAASDAAHGVEVVAGEAEIDAAAPPADRATPIQPVTVVAGGGRMLASVARFNVRRTGSQVCVTCLSGTVALEHPRGARTLKADDQVVYDDRGVQPVARIDPGAVSAWRRGMLVFNGVPLADVVDEINRYRRGKVILRSASLGTNRMQAQFPITRLDDVIDMVGRLYGAHITRLPGNIVLLS</sequence>
<dbReference type="InterPro" id="IPR012373">
    <property type="entry name" value="Ferrdict_sens_TM"/>
</dbReference>
<evidence type="ECO:0000313" key="4">
    <source>
        <dbReference type="Proteomes" id="UP000036338"/>
    </source>
</evidence>
<dbReference type="PIRSF" id="PIRSF018266">
    <property type="entry name" value="FecR"/>
    <property type="match status" value="1"/>
</dbReference>
<gene>
    <name evidence="3" type="ORF">VL15_17950</name>
</gene>
<dbReference type="PANTHER" id="PTHR30273:SF2">
    <property type="entry name" value="PROTEIN FECR"/>
    <property type="match status" value="1"/>
</dbReference>
<dbReference type="GO" id="GO:0016989">
    <property type="term" value="F:sigma factor antagonist activity"/>
    <property type="evidence" value="ECO:0007669"/>
    <property type="project" value="TreeGrafter"/>
</dbReference>
<evidence type="ECO:0000259" key="1">
    <source>
        <dbReference type="Pfam" id="PF04773"/>
    </source>
</evidence>
<dbReference type="Proteomes" id="UP000036338">
    <property type="component" value="Unassembled WGS sequence"/>
</dbReference>
<dbReference type="PATRIC" id="fig|292.27.peg.3592"/>
<feature type="domain" description="FecR protein" evidence="1">
    <location>
        <begin position="121"/>
        <end position="219"/>
    </location>
</feature>
<dbReference type="Pfam" id="PF16220">
    <property type="entry name" value="DUF4880"/>
    <property type="match status" value="1"/>
</dbReference>
<proteinExistence type="predicted"/>
<feature type="domain" description="FecR N-terminal" evidence="2">
    <location>
        <begin position="14"/>
        <end position="44"/>
    </location>
</feature>
<name>A0A0J5WY49_BURCE</name>
<reference evidence="3 4" key="1">
    <citation type="submission" date="2015-05" db="EMBL/GenBank/DDBJ databases">
        <title>Draft genome of Burkholderia cepacia LK29.</title>
        <authorList>
            <person name="Chan X.Y."/>
        </authorList>
    </citation>
    <scope>NUCLEOTIDE SEQUENCE [LARGE SCALE GENOMIC DNA]</scope>
    <source>
        <strain evidence="3 4">LK29</strain>
    </source>
</reference>
<dbReference type="Gene3D" id="3.55.50.30">
    <property type="match status" value="1"/>
</dbReference>
<protein>
    <submittedName>
        <fullName evidence="3">Iron dicitrate transport regulator FecR</fullName>
    </submittedName>
</protein>
<dbReference type="Gene3D" id="2.60.120.1440">
    <property type="match status" value="1"/>
</dbReference>
<accession>A0A0J5WY49</accession>
<dbReference type="Pfam" id="PF04773">
    <property type="entry name" value="FecR"/>
    <property type="match status" value="1"/>
</dbReference>
<organism evidence="3 4">
    <name type="scientific">Burkholderia cepacia</name>
    <name type="common">Pseudomonas cepacia</name>
    <dbReference type="NCBI Taxonomy" id="292"/>
    <lineage>
        <taxon>Bacteria</taxon>
        <taxon>Pseudomonadati</taxon>
        <taxon>Pseudomonadota</taxon>
        <taxon>Betaproteobacteria</taxon>
        <taxon>Burkholderiales</taxon>
        <taxon>Burkholderiaceae</taxon>
        <taxon>Burkholderia</taxon>
        <taxon>Burkholderia cepacia complex</taxon>
    </lineage>
</organism>
<dbReference type="InterPro" id="IPR032623">
    <property type="entry name" value="FecR_N"/>
</dbReference>
<dbReference type="AlphaFoldDB" id="A0A0J5WY49"/>
<evidence type="ECO:0000259" key="2">
    <source>
        <dbReference type="Pfam" id="PF16220"/>
    </source>
</evidence>
<dbReference type="EMBL" id="LDWR01000029">
    <property type="protein sequence ID" value="KML55712.1"/>
    <property type="molecule type" value="Genomic_DNA"/>
</dbReference>
<dbReference type="InterPro" id="IPR006860">
    <property type="entry name" value="FecR"/>
</dbReference>